<accession>A0A1S4BRL8</accession>
<dbReference type="PANTHER" id="PTHR31744:SF233">
    <property type="entry name" value="NAC DOMAIN-CONTAINING PROTEIN 72-LIKE"/>
    <property type="match status" value="1"/>
</dbReference>
<dbReference type="PROSITE" id="PS51005">
    <property type="entry name" value="NAC"/>
    <property type="match status" value="1"/>
</dbReference>
<feature type="domain" description="NAC" evidence="6">
    <location>
        <begin position="5"/>
        <end position="144"/>
    </location>
</feature>
<dbReference type="AlphaFoldDB" id="A0A1S4BRL8"/>
<dbReference type="InterPro" id="IPR036093">
    <property type="entry name" value="NAC_dom_sf"/>
</dbReference>
<keyword evidence="5" id="KW-0539">Nucleus</keyword>
<dbReference type="GO" id="GO:0003677">
    <property type="term" value="F:DNA binding"/>
    <property type="evidence" value="ECO:0007669"/>
    <property type="project" value="UniProtKB-KW"/>
</dbReference>
<dbReference type="RefSeq" id="XP_016491527.1">
    <property type="nucleotide sequence ID" value="XM_016636041.1"/>
</dbReference>
<dbReference type="PaxDb" id="4097-A0A1S4BRL8"/>
<keyword evidence="4" id="KW-0804">Transcription</keyword>
<dbReference type="SUPFAM" id="SSF101941">
    <property type="entry name" value="NAC domain"/>
    <property type="match status" value="1"/>
</dbReference>
<reference evidence="7" key="1">
    <citation type="submission" date="2025-08" db="UniProtKB">
        <authorList>
            <consortium name="RefSeq"/>
        </authorList>
    </citation>
    <scope>IDENTIFICATION</scope>
</reference>
<evidence type="ECO:0000256" key="5">
    <source>
        <dbReference type="ARBA" id="ARBA00023242"/>
    </source>
</evidence>
<dbReference type="OMA" id="WELLYTI"/>
<evidence type="ECO:0000256" key="4">
    <source>
        <dbReference type="ARBA" id="ARBA00023163"/>
    </source>
</evidence>
<proteinExistence type="predicted"/>
<dbReference type="Pfam" id="PF02365">
    <property type="entry name" value="NAM"/>
    <property type="match status" value="1"/>
</dbReference>
<dbReference type="STRING" id="4097.A0A1S4BRL8"/>
<keyword evidence="3" id="KW-0238">DNA-binding</keyword>
<evidence type="ECO:0000256" key="1">
    <source>
        <dbReference type="ARBA" id="ARBA00004123"/>
    </source>
</evidence>
<dbReference type="GO" id="GO:0006355">
    <property type="term" value="P:regulation of DNA-templated transcription"/>
    <property type="evidence" value="ECO:0007669"/>
    <property type="project" value="InterPro"/>
</dbReference>
<name>A0A1S4BRL8_TOBAC</name>
<evidence type="ECO:0000313" key="7">
    <source>
        <dbReference type="RefSeq" id="XP_016491527.1"/>
    </source>
</evidence>
<dbReference type="InterPro" id="IPR003441">
    <property type="entry name" value="NAC-dom"/>
</dbReference>
<evidence type="ECO:0000259" key="6">
    <source>
        <dbReference type="PROSITE" id="PS51005"/>
    </source>
</evidence>
<keyword evidence="2" id="KW-0805">Transcription regulation</keyword>
<dbReference type="OrthoDB" id="730183at2759"/>
<dbReference type="PANTHER" id="PTHR31744">
    <property type="entry name" value="PROTEIN CUP-SHAPED COTYLEDON 2-RELATED"/>
    <property type="match status" value="1"/>
</dbReference>
<dbReference type="GO" id="GO:0005634">
    <property type="term" value="C:nucleus"/>
    <property type="evidence" value="ECO:0007669"/>
    <property type="project" value="UniProtKB-SubCell"/>
</dbReference>
<evidence type="ECO:0000256" key="2">
    <source>
        <dbReference type="ARBA" id="ARBA00023015"/>
    </source>
</evidence>
<organism evidence="7">
    <name type="scientific">Nicotiana tabacum</name>
    <name type="common">Common tobacco</name>
    <dbReference type="NCBI Taxonomy" id="4097"/>
    <lineage>
        <taxon>Eukaryota</taxon>
        <taxon>Viridiplantae</taxon>
        <taxon>Streptophyta</taxon>
        <taxon>Embryophyta</taxon>
        <taxon>Tracheophyta</taxon>
        <taxon>Spermatophyta</taxon>
        <taxon>Magnoliopsida</taxon>
        <taxon>eudicotyledons</taxon>
        <taxon>Gunneridae</taxon>
        <taxon>Pentapetalae</taxon>
        <taxon>asterids</taxon>
        <taxon>lamiids</taxon>
        <taxon>Solanales</taxon>
        <taxon>Solanaceae</taxon>
        <taxon>Nicotianoideae</taxon>
        <taxon>Nicotianeae</taxon>
        <taxon>Nicotiana</taxon>
    </lineage>
</organism>
<protein>
    <submittedName>
        <fullName evidence="7">NAC transcription factor 56-like</fullName>
    </submittedName>
</protein>
<gene>
    <name evidence="7" type="primary">LOC107811164</name>
</gene>
<dbReference type="KEGG" id="nta:107811164"/>
<comment type="subcellular location">
    <subcellularLocation>
        <location evidence="1">Nucleus</location>
    </subcellularLocation>
</comment>
<dbReference type="SMR" id="A0A1S4BRL8"/>
<evidence type="ECO:0000256" key="3">
    <source>
        <dbReference type="ARBA" id="ARBA00023125"/>
    </source>
</evidence>
<dbReference type="Gene3D" id="2.170.150.80">
    <property type="entry name" value="NAC domain"/>
    <property type="match status" value="1"/>
</dbReference>
<sequence>MDRSLPPGFRFHPTDEELIDCYLKKKVSASYPDPVISIIADIDLYKFNPWELLYTISGNRPILERENGFSTVPSAENILMVFVLTDQLHQGLGTDKPILSSITSQCLGVKNTLVFYIGRAPKGTKLRLTGRCTSIGLLIMAILL</sequence>